<evidence type="ECO:0000256" key="10">
    <source>
        <dbReference type="HAMAP-Rule" id="MF_00942"/>
    </source>
</evidence>
<dbReference type="PANTHER" id="PTHR10359">
    <property type="entry name" value="A/G-SPECIFIC ADENINE GLYCOSYLASE/ENDONUCLEASE III"/>
    <property type="match status" value="1"/>
</dbReference>
<keyword evidence="2" id="KW-0004">4Fe-4S</keyword>
<dbReference type="InterPro" id="IPR023170">
    <property type="entry name" value="HhH_base_excis_C"/>
</dbReference>
<dbReference type="PIRSF" id="PIRSF001435">
    <property type="entry name" value="Nth"/>
    <property type="match status" value="1"/>
</dbReference>
<dbReference type="PROSITE" id="PS01155">
    <property type="entry name" value="ENDONUCLEASE_III_2"/>
    <property type="match status" value="1"/>
</dbReference>
<accession>A0A1G2C5U9</accession>
<dbReference type="GO" id="GO:0006285">
    <property type="term" value="P:base-excision repair, AP site formation"/>
    <property type="evidence" value="ECO:0007669"/>
    <property type="project" value="TreeGrafter"/>
</dbReference>
<evidence type="ECO:0000256" key="1">
    <source>
        <dbReference type="ARBA" id="ARBA00008343"/>
    </source>
</evidence>
<dbReference type="CDD" id="cd00056">
    <property type="entry name" value="ENDO3c"/>
    <property type="match status" value="1"/>
</dbReference>
<dbReference type="Proteomes" id="UP000176648">
    <property type="component" value="Unassembled WGS sequence"/>
</dbReference>
<keyword evidence="10" id="KW-0456">Lyase</keyword>
<dbReference type="HAMAP" id="MF_00942">
    <property type="entry name" value="Nth"/>
    <property type="match status" value="1"/>
</dbReference>
<dbReference type="SMART" id="SM00478">
    <property type="entry name" value="ENDO3c"/>
    <property type="match status" value="1"/>
</dbReference>
<dbReference type="GO" id="GO:0140078">
    <property type="term" value="F:class I DNA-(apurinic or apyrimidinic site) endonuclease activity"/>
    <property type="evidence" value="ECO:0007669"/>
    <property type="project" value="UniProtKB-EC"/>
</dbReference>
<dbReference type="Gene3D" id="1.10.1670.10">
    <property type="entry name" value="Helix-hairpin-Helix base-excision DNA repair enzymes (C-terminal)"/>
    <property type="match status" value="1"/>
</dbReference>
<name>A0A1G2C5U9_9BACT</name>
<keyword evidence="12" id="KW-0255">Endonuclease</keyword>
<comment type="function">
    <text evidence="10">DNA repair enzyme that has both DNA N-glycosylase activity and AP-lyase activity. The DNA N-glycosylase activity releases various damaged pyrimidines from DNA by cleaving the N-glycosidic bond, leaving an AP (apurinic/apyrimidinic) site. The AP-lyase activity cleaves the phosphodiester bond 3' to the AP site by a beta-elimination, leaving a 3'-terminal unsaturated sugar and a product with a terminal 5'-phosphate.</text>
</comment>
<dbReference type="Pfam" id="PF00633">
    <property type="entry name" value="HHH"/>
    <property type="match status" value="1"/>
</dbReference>
<dbReference type="FunFam" id="1.10.340.30:FF:000001">
    <property type="entry name" value="Endonuclease III"/>
    <property type="match status" value="1"/>
</dbReference>
<dbReference type="InterPro" id="IPR005759">
    <property type="entry name" value="Nth"/>
</dbReference>
<dbReference type="EC" id="4.2.99.18" evidence="10"/>
<keyword evidence="3" id="KW-0479">Metal-binding</keyword>
<keyword evidence="8 10" id="KW-0234">DNA repair</keyword>
<dbReference type="InterPro" id="IPR000445">
    <property type="entry name" value="HhH_motif"/>
</dbReference>
<dbReference type="GO" id="GO:0051539">
    <property type="term" value="F:4 iron, 4 sulfur cluster binding"/>
    <property type="evidence" value="ECO:0007669"/>
    <property type="project" value="UniProtKB-KW"/>
</dbReference>
<evidence type="ECO:0000256" key="2">
    <source>
        <dbReference type="ARBA" id="ARBA00022485"/>
    </source>
</evidence>
<evidence type="ECO:0000256" key="3">
    <source>
        <dbReference type="ARBA" id="ARBA00022723"/>
    </source>
</evidence>
<dbReference type="Pfam" id="PF00730">
    <property type="entry name" value="HhH-GPD"/>
    <property type="match status" value="1"/>
</dbReference>
<dbReference type="Gene3D" id="1.10.340.30">
    <property type="entry name" value="Hypothetical protein, domain 2"/>
    <property type="match status" value="1"/>
</dbReference>
<comment type="caution">
    <text evidence="10">Lacks conserved residue(s) required for the propagation of feature annotation.</text>
</comment>
<comment type="catalytic activity">
    <reaction evidence="10">
        <text>2'-deoxyribonucleotide-(2'-deoxyribose 5'-phosphate)-2'-deoxyribonucleotide-DNA = a 3'-end 2'-deoxyribonucleotide-(2,3-dehydro-2,3-deoxyribose 5'-phosphate)-DNA + a 5'-end 5'-phospho-2'-deoxyribonucleoside-DNA + H(+)</text>
        <dbReference type="Rhea" id="RHEA:66592"/>
        <dbReference type="Rhea" id="RHEA-COMP:13180"/>
        <dbReference type="Rhea" id="RHEA-COMP:16897"/>
        <dbReference type="Rhea" id="RHEA-COMP:17067"/>
        <dbReference type="ChEBI" id="CHEBI:15378"/>
        <dbReference type="ChEBI" id="CHEBI:136412"/>
        <dbReference type="ChEBI" id="CHEBI:157695"/>
        <dbReference type="ChEBI" id="CHEBI:167181"/>
        <dbReference type="EC" id="4.2.99.18"/>
    </reaction>
</comment>
<keyword evidence="10" id="KW-0238">DNA-binding</keyword>
<dbReference type="STRING" id="1798644.A2122_00810"/>
<keyword evidence="12" id="KW-0540">Nuclease</keyword>
<feature type="domain" description="HhH-GPD" evidence="11">
    <location>
        <begin position="43"/>
        <end position="191"/>
    </location>
</feature>
<protein>
    <recommendedName>
        <fullName evidence="10">Endonuclease III</fullName>
        <ecNumber evidence="10">4.2.99.18</ecNumber>
    </recommendedName>
    <alternativeName>
        <fullName evidence="10">DNA-(apurinic or apyrimidinic site) lyase</fullName>
    </alternativeName>
</protein>
<dbReference type="InterPro" id="IPR003265">
    <property type="entry name" value="HhH-GPD_domain"/>
</dbReference>
<evidence type="ECO:0000259" key="11">
    <source>
        <dbReference type="SMART" id="SM00478"/>
    </source>
</evidence>
<keyword evidence="5 10" id="KW-0378">Hydrolase</keyword>
<comment type="similarity">
    <text evidence="1 10">Belongs to the Nth/MutY family.</text>
</comment>
<keyword evidence="6" id="KW-0408">Iron</keyword>
<evidence type="ECO:0000256" key="7">
    <source>
        <dbReference type="ARBA" id="ARBA00023014"/>
    </source>
</evidence>
<dbReference type="GO" id="GO:0003677">
    <property type="term" value="F:DNA binding"/>
    <property type="evidence" value="ECO:0007669"/>
    <property type="project" value="UniProtKB-UniRule"/>
</dbReference>
<evidence type="ECO:0000256" key="9">
    <source>
        <dbReference type="ARBA" id="ARBA00023295"/>
    </source>
</evidence>
<dbReference type="EMBL" id="MHKU01000022">
    <property type="protein sequence ID" value="OGY96772.1"/>
    <property type="molecule type" value="Genomic_DNA"/>
</dbReference>
<dbReference type="NCBIfam" id="TIGR01083">
    <property type="entry name" value="nth"/>
    <property type="match status" value="1"/>
</dbReference>
<gene>
    <name evidence="10" type="primary">nth</name>
    <name evidence="12" type="ORF">A2122_00810</name>
</gene>
<evidence type="ECO:0000256" key="4">
    <source>
        <dbReference type="ARBA" id="ARBA00022763"/>
    </source>
</evidence>
<keyword evidence="4 10" id="KW-0227">DNA damage</keyword>
<comment type="cofactor">
    <cofactor evidence="10">
        <name>[4Fe-4S] cluster</name>
        <dbReference type="ChEBI" id="CHEBI:49883"/>
    </cofactor>
    <text evidence="10">Binds 1 [4Fe-4S] cluster.</text>
</comment>
<comment type="caution">
    <text evidence="12">The sequence shown here is derived from an EMBL/GenBank/DDBJ whole genome shotgun (WGS) entry which is preliminary data.</text>
</comment>
<dbReference type="GO" id="GO:0019104">
    <property type="term" value="F:DNA N-glycosylase activity"/>
    <property type="evidence" value="ECO:0007669"/>
    <property type="project" value="UniProtKB-UniRule"/>
</dbReference>
<dbReference type="SUPFAM" id="SSF48150">
    <property type="entry name" value="DNA-glycosylase"/>
    <property type="match status" value="1"/>
</dbReference>
<dbReference type="InterPro" id="IPR011257">
    <property type="entry name" value="DNA_glycosylase"/>
</dbReference>
<reference evidence="12 13" key="1">
    <citation type="journal article" date="2016" name="Nat. Commun.">
        <title>Thousands of microbial genomes shed light on interconnected biogeochemical processes in an aquifer system.</title>
        <authorList>
            <person name="Anantharaman K."/>
            <person name="Brown C.T."/>
            <person name="Hug L.A."/>
            <person name="Sharon I."/>
            <person name="Castelle C.J."/>
            <person name="Probst A.J."/>
            <person name="Thomas B.C."/>
            <person name="Singh A."/>
            <person name="Wilkins M.J."/>
            <person name="Karaoz U."/>
            <person name="Brodie E.L."/>
            <person name="Williams K.H."/>
            <person name="Hubbard S.S."/>
            <person name="Banfield J.F."/>
        </authorList>
    </citation>
    <scope>NUCLEOTIDE SEQUENCE [LARGE SCALE GENOMIC DNA]</scope>
</reference>
<evidence type="ECO:0000313" key="12">
    <source>
        <dbReference type="EMBL" id="OGY96772.1"/>
    </source>
</evidence>
<proteinExistence type="inferred from homology"/>
<dbReference type="GO" id="GO:0046872">
    <property type="term" value="F:metal ion binding"/>
    <property type="evidence" value="ECO:0007669"/>
    <property type="project" value="UniProtKB-KW"/>
</dbReference>
<keyword evidence="7" id="KW-0411">Iron-sulfur</keyword>
<sequence>MSGNALRKKKVARIVRELKKLFPRAKIVLRYSNNWELLVAVQLSAQCTDKMVNRVTEKLFKKYRKLGDYAHANPREFEKDIRSTGFYRNKAKNILASAKMIEGKFRGKVPRTMEEILTLPGVARKTANVVLGNAYGVVEGIAVDTHVKRLARVLGLSAEKTPEKIERDLMAIIPKKEWFAFTYRLIEYGRKYCVARPHDHVKCPLSKIR</sequence>
<dbReference type="PANTHER" id="PTHR10359:SF18">
    <property type="entry name" value="ENDONUCLEASE III"/>
    <property type="match status" value="1"/>
</dbReference>
<evidence type="ECO:0000256" key="5">
    <source>
        <dbReference type="ARBA" id="ARBA00022801"/>
    </source>
</evidence>
<evidence type="ECO:0000256" key="8">
    <source>
        <dbReference type="ARBA" id="ARBA00023204"/>
    </source>
</evidence>
<evidence type="ECO:0000313" key="13">
    <source>
        <dbReference type="Proteomes" id="UP000176648"/>
    </source>
</evidence>
<dbReference type="AlphaFoldDB" id="A0A1G2C5U9"/>
<keyword evidence="9 10" id="KW-0326">Glycosidase</keyword>
<dbReference type="InterPro" id="IPR004036">
    <property type="entry name" value="Endonuclease-III-like_CS2"/>
</dbReference>
<organism evidence="12 13">
    <name type="scientific">Candidatus Liptonbacteria bacterium GWB1_49_6</name>
    <dbReference type="NCBI Taxonomy" id="1798644"/>
    <lineage>
        <taxon>Bacteria</taxon>
        <taxon>Candidatus Liptoniibacteriota</taxon>
    </lineage>
</organism>
<evidence type="ECO:0000256" key="6">
    <source>
        <dbReference type="ARBA" id="ARBA00023004"/>
    </source>
</evidence>